<keyword evidence="3" id="KW-1185">Reference proteome</keyword>
<feature type="transmembrane region" description="Helical" evidence="1">
    <location>
        <begin position="204"/>
        <end position="222"/>
    </location>
</feature>
<dbReference type="InterPro" id="IPR025495">
    <property type="entry name" value="DUF4386"/>
</dbReference>
<feature type="transmembrane region" description="Helical" evidence="1">
    <location>
        <begin position="174"/>
        <end position="192"/>
    </location>
</feature>
<gene>
    <name evidence="2" type="ORF">SAMN05216199_3531</name>
</gene>
<sequence>MTSYRGNATHRGNAIAVGVLFIACSAASILSAVPLGSTLDGPGYLAKLAVSNDRVVLTALIELVWAATGAAIAIGLYPVLREHNPALALGSVAARVVEGVFVLVGTLSLLALLTVSQQSPAAGAAASSQATGDALLAVRDWALGFVGLLAFGIGALLYYYVLYASRVIPRWLSVWGLAGAALMVVATIHSGFTQDFGFSTVTTVLNIPIGLQELVLAVWLIVRGFTASTARSVAPSAVPATTP</sequence>
<accession>A0A1H9X9J3</accession>
<dbReference type="EMBL" id="FOHB01000007">
    <property type="protein sequence ID" value="SES42729.1"/>
    <property type="molecule type" value="Genomic_DNA"/>
</dbReference>
<name>A0A1H9X9J3_9MICO</name>
<feature type="transmembrane region" description="Helical" evidence="1">
    <location>
        <begin position="141"/>
        <end position="162"/>
    </location>
</feature>
<dbReference type="RefSeq" id="WP_091761177.1">
    <property type="nucleotide sequence ID" value="NZ_FOHB01000007.1"/>
</dbReference>
<feature type="transmembrane region" description="Helical" evidence="1">
    <location>
        <begin position="12"/>
        <end position="35"/>
    </location>
</feature>
<evidence type="ECO:0000256" key="1">
    <source>
        <dbReference type="SAM" id="Phobius"/>
    </source>
</evidence>
<keyword evidence="1" id="KW-1133">Transmembrane helix</keyword>
<keyword evidence="1" id="KW-0472">Membrane</keyword>
<evidence type="ECO:0008006" key="4">
    <source>
        <dbReference type="Google" id="ProtNLM"/>
    </source>
</evidence>
<feature type="transmembrane region" description="Helical" evidence="1">
    <location>
        <begin position="92"/>
        <end position="113"/>
    </location>
</feature>
<protein>
    <recommendedName>
        <fullName evidence="4">DUF4386 domain-containing protein</fullName>
    </recommendedName>
</protein>
<keyword evidence="1" id="KW-0812">Transmembrane</keyword>
<proteinExistence type="predicted"/>
<organism evidence="2 3">
    <name type="scientific">Pedococcus cremeus</name>
    <dbReference type="NCBI Taxonomy" id="587636"/>
    <lineage>
        <taxon>Bacteria</taxon>
        <taxon>Bacillati</taxon>
        <taxon>Actinomycetota</taxon>
        <taxon>Actinomycetes</taxon>
        <taxon>Micrococcales</taxon>
        <taxon>Intrasporangiaceae</taxon>
        <taxon>Pedococcus</taxon>
    </lineage>
</organism>
<dbReference type="AlphaFoldDB" id="A0A1H9X9J3"/>
<dbReference type="Proteomes" id="UP000199019">
    <property type="component" value="Unassembled WGS sequence"/>
</dbReference>
<feature type="transmembrane region" description="Helical" evidence="1">
    <location>
        <begin position="55"/>
        <end position="80"/>
    </location>
</feature>
<dbReference type="PROSITE" id="PS51257">
    <property type="entry name" value="PROKAR_LIPOPROTEIN"/>
    <property type="match status" value="1"/>
</dbReference>
<dbReference type="OrthoDB" id="1176146at2"/>
<evidence type="ECO:0000313" key="3">
    <source>
        <dbReference type="Proteomes" id="UP000199019"/>
    </source>
</evidence>
<reference evidence="3" key="1">
    <citation type="submission" date="2016-10" db="EMBL/GenBank/DDBJ databases">
        <authorList>
            <person name="Varghese N."/>
            <person name="Submissions S."/>
        </authorList>
    </citation>
    <scope>NUCLEOTIDE SEQUENCE [LARGE SCALE GENOMIC DNA]</scope>
    <source>
        <strain evidence="3">CGMCC 1.6963</strain>
    </source>
</reference>
<evidence type="ECO:0000313" key="2">
    <source>
        <dbReference type="EMBL" id="SES42729.1"/>
    </source>
</evidence>
<dbReference type="Pfam" id="PF14329">
    <property type="entry name" value="DUF4386"/>
    <property type="match status" value="1"/>
</dbReference>